<evidence type="ECO:0000313" key="2">
    <source>
        <dbReference type="Proteomes" id="UP000317257"/>
    </source>
</evidence>
<protein>
    <submittedName>
        <fullName evidence="1">Uncharacterized protein</fullName>
    </submittedName>
</protein>
<proteinExistence type="predicted"/>
<dbReference type="Proteomes" id="UP000317257">
    <property type="component" value="Unassembled WGS sequence"/>
</dbReference>
<gene>
    <name evidence="1" type="ORF">ED733_004498</name>
</gene>
<evidence type="ECO:0000313" key="1">
    <source>
        <dbReference type="EMBL" id="TWU72720.1"/>
    </source>
</evidence>
<dbReference type="EMBL" id="SBHS01000025">
    <property type="protein sequence ID" value="TWU72720.1"/>
    <property type="molecule type" value="Genomic_DNA"/>
</dbReference>
<organism evidence="1 2">
    <name type="scientific">Metarhizium rileyi (strain RCEF 4871)</name>
    <name type="common">Nomuraea rileyi</name>
    <dbReference type="NCBI Taxonomy" id="1649241"/>
    <lineage>
        <taxon>Eukaryota</taxon>
        <taxon>Fungi</taxon>
        <taxon>Dikarya</taxon>
        <taxon>Ascomycota</taxon>
        <taxon>Pezizomycotina</taxon>
        <taxon>Sordariomycetes</taxon>
        <taxon>Hypocreomycetidae</taxon>
        <taxon>Hypocreales</taxon>
        <taxon>Clavicipitaceae</taxon>
        <taxon>Metarhizium</taxon>
    </lineage>
</organism>
<sequence>MAPVTNLMLNARLEEHCVGITTERKYFHADGSFIKRSLRSFEWQHNPFSGTLCIPRFGNERILNEATTLRFIASKTEIPVPKLYGCFEDDGAVFTWSRNLSRG</sequence>
<comment type="caution">
    <text evidence="1">The sequence shown here is derived from an EMBL/GenBank/DDBJ whole genome shotgun (WGS) entry which is preliminary data.</text>
</comment>
<accession>A0A5C6G4V2</accession>
<dbReference type="AlphaFoldDB" id="A0A5C6G4V2"/>
<reference evidence="2" key="1">
    <citation type="submission" date="2018-12" db="EMBL/GenBank/DDBJ databases">
        <title>The complete genome of Metarhizium rileyi, a key fungal pathogen of Lepidoptera.</title>
        <authorList>
            <person name="Binneck E."/>
            <person name="Lastra C.C.L."/>
            <person name="Sosa-Gomez D.R."/>
        </authorList>
    </citation>
    <scope>NUCLEOTIDE SEQUENCE [LARGE SCALE GENOMIC DNA]</scope>
    <source>
        <strain evidence="2">Cep018-CH2</strain>
    </source>
</reference>
<name>A0A5C6G4V2_METRR</name>